<dbReference type="SUPFAM" id="SSF50129">
    <property type="entry name" value="GroES-like"/>
    <property type="match status" value="1"/>
</dbReference>
<evidence type="ECO:0000259" key="3">
    <source>
        <dbReference type="Pfam" id="PF00107"/>
    </source>
</evidence>
<feature type="domain" description="Alcohol dehydrogenase-like C-terminal" evidence="3">
    <location>
        <begin position="176"/>
        <end position="302"/>
    </location>
</feature>
<dbReference type="Pfam" id="PF08240">
    <property type="entry name" value="ADH_N"/>
    <property type="match status" value="1"/>
</dbReference>
<evidence type="ECO:0000256" key="1">
    <source>
        <dbReference type="ARBA" id="ARBA00023002"/>
    </source>
</evidence>
<evidence type="ECO:0000313" key="6">
    <source>
        <dbReference type="Proteomes" id="UP000030539"/>
    </source>
</evidence>
<sequence length="342" mass="37513">MKQFIKAVKLDKPNQVSIQNTQFPIKNKNEVLIKVESVGICGSDIGAYRGTNPLVTYPRILGHEVVGRIIEPGIGMPSNIKIGDRVIVDPYIYCGSCYPCSIGRTNCCSNLKVIGVHIDGGMQEIISHPAHLITKVPENIPINLLPLAEPLTIALHAIHRTKVKQGEFVTIIGAGAIGLMAALISKLYGATPILIDILDKRLEYAKSLGITYTINSLKEEPQEKINKITDSLLSQVVIEASGANESIQNTLKYASFAGRIALTGWPKKETLLPTNIITFKELDIYGSRTSKGEFEEALNIISSGKFDAKDIVTKTISFDEIPEYIRKLSNEPDNYLKINAVL</sequence>
<organism evidence="5 6">
    <name type="scientific">Gallibacterium genomosp. 1</name>
    <dbReference type="NCBI Taxonomy" id="155515"/>
    <lineage>
        <taxon>Bacteria</taxon>
        <taxon>Pseudomonadati</taxon>
        <taxon>Pseudomonadota</taxon>
        <taxon>Gammaproteobacteria</taxon>
        <taxon>Pasteurellales</taxon>
        <taxon>Pasteurellaceae</taxon>
        <taxon>Gallibacterium</taxon>
    </lineage>
</organism>
<dbReference type="SUPFAM" id="SSF51735">
    <property type="entry name" value="NAD(P)-binding Rossmann-fold domains"/>
    <property type="match status" value="1"/>
</dbReference>
<dbReference type="GO" id="GO:0016491">
    <property type="term" value="F:oxidoreductase activity"/>
    <property type="evidence" value="ECO:0007669"/>
    <property type="project" value="UniProtKB-KW"/>
</dbReference>
<feature type="domain" description="Alcohol dehydrogenase-like N-terminal" evidence="4">
    <location>
        <begin position="28"/>
        <end position="138"/>
    </location>
</feature>
<dbReference type="CDD" id="cd08261">
    <property type="entry name" value="Zn_ADH7"/>
    <property type="match status" value="1"/>
</dbReference>
<feature type="transmembrane region" description="Helical" evidence="2">
    <location>
        <begin position="168"/>
        <end position="188"/>
    </location>
</feature>
<dbReference type="Gene3D" id="3.90.180.10">
    <property type="entry name" value="Medium-chain alcohol dehydrogenases, catalytic domain"/>
    <property type="match status" value="1"/>
</dbReference>
<dbReference type="STRING" id="155515.JP36_06005"/>
<proteinExistence type="predicted"/>
<reference evidence="5 6" key="1">
    <citation type="submission" date="2014-08" db="EMBL/GenBank/DDBJ databases">
        <title>Chaperone-usher fimbriae in a diverse selection of Gallibacterium genomes.</title>
        <authorList>
            <person name="Kudirkiene E."/>
            <person name="Bager R.J."/>
            <person name="Johnson T.J."/>
            <person name="Bojesen A.M."/>
        </authorList>
    </citation>
    <scope>NUCLEOTIDE SEQUENCE [LARGE SCALE GENOMIC DNA]</scope>
    <source>
        <strain evidence="5 6">CCM5974</strain>
    </source>
</reference>
<dbReference type="Proteomes" id="UP000030539">
    <property type="component" value="Unassembled WGS sequence"/>
</dbReference>
<dbReference type="PANTHER" id="PTHR43401">
    <property type="entry name" value="L-THREONINE 3-DEHYDROGENASE"/>
    <property type="match status" value="1"/>
</dbReference>
<keyword evidence="2" id="KW-0472">Membrane</keyword>
<dbReference type="Pfam" id="PF00107">
    <property type="entry name" value="ADH_zinc_N"/>
    <property type="match status" value="1"/>
</dbReference>
<name>A0A0A2Y2E4_9PAST</name>
<dbReference type="InterPro" id="IPR013154">
    <property type="entry name" value="ADH-like_N"/>
</dbReference>
<evidence type="ECO:0000256" key="2">
    <source>
        <dbReference type="SAM" id="Phobius"/>
    </source>
</evidence>
<dbReference type="PANTHER" id="PTHR43401:SF2">
    <property type="entry name" value="L-THREONINE 3-DEHYDROGENASE"/>
    <property type="match status" value="1"/>
</dbReference>
<dbReference type="AlphaFoldDB" id="A0A0A2Y2E4"/>
<keyword evidence="2" id="KW-0812">Transmembrane</keyword>
<dbReference type="eggNOG" id="COG1063">
    <property type="taxonomic scope" value="Bacteria"/>
</dbReference>
<dbReference type="Gene3D" id="3.40.50.720">
    <property type="entry name" value="NAD(P)-binding Rossmann-like Domain"/>
    <property type="match status" value="1"/>
</dbReference>
<dbReference type="InterPro" id="IPR050129">
    <property type="entry name" value="Zn_alcohol_dh"/>
</dbReference>
<accession>A0A0A2Y2E4</accession>
<dbReference type="InterPro" id="IPR036291">
    <property type="entry name" value="NAD(P)-bd_dom_sf"/>
</dbReference>
<comment type="caution">
    <text evidence="5">The sequence shown here is derived from an EMBL/GenBank/DDBJ whole genome shotgun (WGS) entry which is preliminary data.</text>
</comment>
<evidence type="ECO:0000313" key="5">
    <source>
        <dbReference type="EMBL" id="KGQ37302.1"/>
    </source>
</evidence>
<dbReference type="EMBL" id="JPXX01000018">
    <property type="protein sequence ID" value="KGQ37302.1"/>
    <property type="molecule type" value="Genomic_DNA"/>
</dbReference>
<dbReference type="InterPro" id="IPR011032">
    <property type="entry name" value="GroES-like_sf"/>
</dbReference>
<gene>
    <name evidence="5" type="ORF">JP36_06005</name>
</gene>
<protein>
    <submittedName>
        <fullName evidence="5">Alcohol dehydrogenase</fullName>
    </submittedName>
</protein>
<dbReference type="InterPro" id="IPR013149">
    <property type="entry name" value="ADH-like_C"/>
</dbReference>
<dbReference type="RefSeq" id="WP_039172925.1">
    <property type="nucleotide sequence ID" value="NZ_JPXX01000018.1"/>
</dbReference>
<keyword evidence="2" id="KW-1133">Transmembrane helix</keyword>
<keyword evidence="1" id="KW-0560">Oxidoreductase</keyword>
<evidence type="ECO:0000259" key="4">
    <source>
        <dbReference type="Pfam" id="PF08240"/>
    </source>
</evidence>